<proteinExistence type="predicted"/>
<gene>
    <name evidence="4" type="ORF">A1O9_09314</name>
</gene>
<dbReference type="RefSeq" id="XP_013257461.1">
    <property type="nucleotide sequence ID" value="XM_013402007.1"/>
</dbReference>
<evidence type="ECO:0000313" key="4">
    <source>
        <dbReference type="EMBL" id="KEF54871.1"/>
    </source>
</evidence>
<accession>A0A072P4V4</accession>
<dbReference type="Pfam" id="PF24883">
    <property type="entry name" value="NPHP3_N"/>
    <property type="match status" value="1"/>
</dbReference>
<dbReference type="VEuPathDB" id="FungiDB:A1O9_09314"/>
<dbReference type="EMBL" id="AMGV01000009">
    <property type="protein sequence ID" value="KEF54871.1"/>
    <property type="molecule type" value="Genomic_DNA"/>
</dbReference>
<organism evidence="4 5">
    <name type="scientific">Exophiala aquamarina CBS 119918</name>
    <dbReference type="NCBI Taxonomy" id="1182545"/>
    <lineage>
        <taxon>Eukaryota</taxon>
        <taxon>Fungi</taxon>
        <taxon>Dikarya</taxon>
        <taxon>Ascomycota</taxon>
        <taxon>Pezizomycotina</taxon>
        <taxon>Eurotiomycetes</taxon>
        <taxon>Chaetothyriomycetidae</taxon>
        <taxon>Chaetothyriales</taxon>
        <taxon>Herpotrichiellaceae</taxon>
        <taxon>Exophiala</taxon>
    </lineage>
</organism>
<dbReference type="STRING" id="1182545.A0A072P4V4"/>
<dbReference type="AlphaFoldDB" id="A0A072P4V4"/>
<reference evidence="4 5" key="1">
    <citation type="submission" date="2013-03" db="EMBL/GenBank/DDBJ databases">
        <title>The Genome Sequence of Exophiala aquamarina CBS 119918.</title>
        <authorList>
            <consortium name="The Broad Institute Genomics Platform"/>
            <person name="Cuomo C."/>
            <person name="de Hoog S."/>
            <person name="Gorbushina A."/>
            <person name="Walker B."/>
            <person name="Young S.K."/>
            <person name="Zeng Q."/>
            <person name="Gargeya S."/>
            <person name="Fitzgerald M."/>
            <person name="Haas B."/>
            <person name="Abouelleil A."/>
            <person name="Allen A.W."/>
            <person name="Alvarado L."/>
            <person name="Arachchi H.M."/>
            <person name="Berlin A.M."/>
            <person name="Chapman S.B."/>
            <person name="Gainer-Dewar J."/>
            <person name="Goldberg J."/>
            <person name="Griggs A."/>
            <person name="Gujja S."/>
            <person name="Hansen M."/>
            <person name="Howarth C."/>
            <person name="Imamovic A."/>
            <person name="Ireland A."/>
            <person name="Larimer J."/>
            <person name="McCowan C."/>
            <person name="Murphy C."/>
            <person name="Pearson M."/>
            <person name="Poon T.W."/>
            <person name="Priest M."/>
            <person name="Roberts A."/>
            <person name="Saif S."/>
            <person name="Shea T."/>
            <person name="Sisk P."/>
            <person name="Sykes S."/>
            <person name="Wortman J."/>
            <person name="Nusbaum C."/>
            <person name="Birren B."/>
        </authorList>
    </citation>
    <scope>NUCLEOTIDE SEQUENCE [LARGE SCALE GENOMIC DNA]</scope>
    <source>
        <strain evidence="4 5">CBS 119918</strain>
    </source>
</reference>
<sequence>MLPLGVLDSLHHTSKEKLAVSLQQLHAIETQTHQRKIRYQNEKYPKIHQALKTSRYEDQKNLNPDRIDGTGQWVVVNTQYRRWLNSACDDLRWNSAGPGCGKSVLAKSLIDEELQSTKPHKVCYFFFKDNEERTAERERLISYLIDFFKRISTESHDELDDRLKFLVTSRPYDDIHLGFNSFPSNSPVTQLRGVDETDKISAEINLVIKAEVTRLAEHLKLKPHTKLQIRDELLKMRTEHTSGHTSHTSRGKTSMKLTATVSDLSMKL</sequence>
<dbReference type="PANTHER" id="PTHR10039:SF17">
    <property type="entry name" value="FUNGAL STAND N-TERMINAL GOODBYE DOMAIN-CONTAINING PROTEIN-RELATED"/>
    <property type="match status" value="1"/>
</dbReference>
<evidence type="ECO:0000256" key="2">
    <source>
        <dbReference type="SAM" id="MobiDB-lite"/>
    </source>
</evidence>
<feature type="domain" description="Nephrocystin 3-like N-terminal" evidence="3">
    <location>
        <begin position="69"/>
        <end position="159"/>
    </location>
</feature>
<keyword evidence="1" id="KW-0677">Repeat</keyword>
<protein>
    <recommendedName>
        <fullName evidence="3">Nephrocystin 3-like N-terminal domain-containing protein</fullName>
    </recommendedName>
</protein>
<evidence type="ECO:0000256" key="1">
    <source>
        <dbReference type="ARBA" id="ARBA00022737"/>
    </source>
</evidence>
<feature type="region of interest" description="Disordered" evidence="2">
    <location>
        <begin position="239"/>
        <end position="268"/>
    </location>
</feature>
<name>A0A072P4V4_9EURO</name>
<dbReference type="InterPro" id="IPR056884">
    <property type="entry name" value="NPHP3-like_N"/>
</dbReference>
<dbReference type="HOGENOM" id="CLU_1038399_0_0_1"/>
<feature type="compositionally biased region" description="Polar residues" evidence="2">
    <location>
        <begin position="251"/>
        <end position="268"/>
    </location>
</feature>
<dbReference type="GeneID" id="25284223"/>
<evidence type="ECO:0000313" key="5">
    <source>
        <dbReference type="Proteomes" id="UP000027920"/>
    </source>
</evidence>
<dbReference type="OrthoDB" id="4160321at2759"/>
<dbReference type="Proteomes" id="UP000027920">
    <property type="component" value="Unassembled WGS sequence"/>
</dbReference>
<keyword evidence="5" id="KW-1185">Reference proteome</keyword>
<dbReference type="PANTHER" id="PTHR10039">
    <property type="entry name" value="AMELOGENIN"/>
    <property type="match status" value="1"/>
</dbReference>
<comment type="caution">
    <text evidence="4">The sequence shown here is derived from an EMBL/GenBank/DDBJ whole genome shotgun (WGS) entry which is preliminary data.</text>
</comment>
<evidence type="ECO:0000259" key="3">
    <source>
        <dbReference type="Pfam" id="PF24883"/>
    </source>
</evidence>